<evidence type="ECO:0000259" key="2">
    <source>
        <dbReference type="PROSITE" id="PS50004"/>
    </source>
</evidence>
<dbReference type="EMBL" id="JARKIF010000001">
    <property type="protein sequence ID" value="KAJ7651279.1"/>
    <property type="molecule type" value="Genomic_DNA"/>
</dbReference>
<feature type="region of interest" description="Disordered" evidence="1">
    <location>
        <begin position="112"/>
        <end position="133"/>
    </location>
</feature>
<dbReference type="InterPro" id="IPR000008">
    <property type="entry name" value="C2_dom"/>
</dbReference>
<dbReference type="InterPro" id="IPR008271">
    <property type="entry name" value="Ser/Thr_kinase_AS"/>
</dbReference>
<gene>
    <name evidence="4" type="ORF">FB45DRAFT_997891</name>
</gene>
<dbReference type="Gene3D" id="1.10.510.10">
    <property type="entry name" value="Transferase(Phosphotransferase) domain 1"/>
    <property type="match status" value="1"/>
</dbReference>
<keyword evidence="4" id="KW-0418">Kinase</keyword>
<dbReference type="Pfam" id="PF00168">
    <property type="entry name" value="C2"/>
    <property type="match status" value="1"/>
</dbReference>
<evidence type="ECO:0000313" key="5">
    <source>
        <dbReference type="Proteomes" id="UP001221142"/>
    </source>
</evidence>
<dbReference type="InterPro" id="IPR051681">
    <property type="entry name" value="Ser/Thr_Kinases-Pseudokinases"/>
</dbReference>
<dbReference type="PANTHER" id="PTHR44329">
    <property type="entry name" value="SERINE/THREONINE-PROTEIN KINASE TNNI3K-RELATED"/>
    <property type="match status" value="1"/>
</dbReference>
<dbReference type="PROSITE" id="PS50004">
    <property type="entry name" value="C2"/>
    <property type="match status" value="1"/>
</dbReference>
<organism evidence="4 5">
    <name type="scientific">Roridomyces roridus</name>
    <dbReference type="NCBI Taxonomy" id="1738132"/>
    <lineage>
        <taxon>Eukaryota</taxon>
        <taxon>Fungi</taxon>
        <taxon>Dikarya</taxon>
        <taxon>Basidiomycota</taxon>
        <taxon>Agaricomycotina</taxon>
        <taxon>Agaricomycetes</taxon>
        <taxon>Agaricomycetidae</taxon>
        <taxon>Agaricales</taxon>
        <taxon>Marasmiineae</taxon>
        <taxon>Mycenaceae</taxon>
        <taxon>Roridomyces</taxon>
    </lineage>
</organism>
<feature type="domain" description="C2" evidence="2">
    <location>
        <begin position="1"/>
        <end position="82"/>
    </location>
</feature>
<keyword evidence="4" id="KW-0808">Transferase</keyword>
<evidence type="ECO:0000259" key="3">
    <source>
        <dbReference type="PROSITE" id="PS50011"/>
    </source>
</evidence>
<accession>A0AAD7CL39</accession>
<evidence type="ECO:0000256" key="1">
    <source>
        <dbReference type="SAM" id="MobiDB-lite"/>
    </source>
</evidence>
<dbReference type="Proteomes" id="UP001221142">
    <property type="component" value="Unassembled WGS sequence"/>
</dbReference>
<dbReference type="Pfam" id="PF07714">
    <property type="entry name" value="PK_Tyr_Ser-Thr"/>
    <property type="match status" value="1"/>
</dbReference>
<dbReference type="SMART" id="SM00220">
    <property type="entry name" value="S_TKc"/>
    <property type="match status" value="1"/>
</dbReference>
<evidence type="ECO:0000313" key="4">
    <source>
        <dbReference type="EMBL" id="KAJ7651279.1"/>
    </source>
</evidence>
<dbReference type="Gene3D" id="2.60.40.150">
    <property type="entry name" value="C2 domain"/>
    <property type="match status" value="1"/>
</dbReference>
<dbReference type="InterPro" id="IPR011009">
    <property type="entry name" value="Kinase-like_dom_sf"/>
</dbReference>
<name>A0AAD7CL39_9AGAR</name>
<dbReference type="GO" id="GO:0005524">
    <property type="term" value="F:ATP binding"/>
    <property type="evidence" value="ECO:0007669"/>
    <property type="project" value="InterPro"/>
</dbReference>
<feature type="domain" description="Protein kinase" evidence="3">
    <location>
        <begin position="257"/>
        <end position="523"/>
    </location>
</feature>
<dbReference type="InterPro" id="IPR035892">
    <property type="entry name" value="C2_domain_sf"/>
</dbReference>
<dbReference type="InterPro" id="IPR001245">
    <property type="entry name" value="Ser-Thr/Tyr_kinase_cat_dom"/>
</dbReference>
<dbReference type="AlphaFoldDB" id="A0AAD7CL39"/>
<protein>
    <submittedName>
        <fullName evidence="4">Kinase-like domain-containing protein</fullName>
    </submittedName>
</protein>
<dbReference type="PROSITE" id="PS00108">
    <property type="entry name" value="PROTEIN_KINASE_ST"/>
    <property type="match status" value="1"/>
</dbReference>
<proteinExistence type="predicted"/>
<keyword evidence="5" id="KW-1185">Reference proteome</keyword>
<dbReference type="SUPFAM" id="SSF56112">
    <property type="entry name" value="Protein kinase-like (PK-like)"/>
    <property type="match status" value="1"/>
</dbReference>
<dbReference type="SUPFAM" id="SSF49562">
    <property type="entry name" value="C2 domain (Calcium/lipid-binding domain, CaLB)"/>
    <property type="match status" value="1"/>
</dbReference>
<dbReference type="PROSITE" id="PS50011">
    <property type="entry name" value="PROTEIN_KINASE_DOM"/>
    <property type="match status" value="1"/>
</dbReference>
<dbReference type="GO" id="GO:0004674">
    <property type="term" value="F:protein serine/threonine kinase activity"/>
    <property type="evidence" value="ECO:0007669"/>
    <property type="project" value="TreeGrafter"/>
</dbReference>
<dbReference type="InterPro" id="IPR000719">
    <property type="entry name" value="Prot_kinase_dom"/>
</dbReference>
<feature type="compositionally biased region" description="Basic and acidic residues" evidence="1">
    <location>
        <begin position="122"/>
        <end position="133"/>
    </location>
</feature>
<comment type="caution">
    <text evidence="4">The sequence shown here is derived from an EMBL/GenBank/DDBJ whole genome shotgun (WGS) entry which is preliminary data.</text>
</comment>
<reference evidence="4" key="1">
    <citation type="submission" date="2023-03" db="EMBL/GenBank/DDBJ databases">
        <title>Massive genome expansion in bonnet fungi (Mycena s.s.) driven by repeated elements and novel gene families across ecological guilds.</title>
        <authorList>
            <consortium name="Lawrence Berkeley National Laboratory"/>
            <person name="Harder C.B."/>
            <person name="Miyauchi S."/>
            <person name="Viragh M."/>
            <person name="Kuo A."/>
            <person name="Thoen E."/>
            <person name="Andreopoulos B."/>
            <person name="Lu D."/>
            <person name="Skrede I."/>
            <person name="Drula E."/>
            <person name="Henrissat B."/>
            <person name="Morin E."/>
            <person name="Kohler A."/>
            <person name="Barry K."/>
            <person name="LaButti K."/>
            <person name="Morin E."/>
            <person name="Salamov A."/>
            <person name="Lipzen A."/>
            <person name="Mereny Z."/>
            <person name="Hegedus B."/>
            <person name="Baldrian P."/>
            <person name="Stursova M."/>
            <person name="Weitz H."/>
            <person name="Taylor A."/>
            <person name="Grigoriev I.V."/>
            <person name="Nagy L.G."/>
            <person name="Martin F."/>
            <person name="Kauserud H."/>
        </authorList>
    </citation>
    <scope>NUCLEOTIDE SEQUENCE</scope>
    <source>
        <strain evidence="4">9284</strain>
    </source>
</reference>
<sequence length="574" mass="63909">MAFAVITVDGAKTQTTSVIAKTLDPYWNESFHLTVNKSSVIAIQIFDQRDFKKQDQGFLGLVKFRVGDFVDLEQDGVHEMLTPDLKQGIRGSFTVHGRLFITLLNSAGLDNKLEDEGDSPLPDDREHPFHSGESHDTVLVPVSNVDDNAARIVSLESIMDREGIGEVPFSCTDSELHRTTVHQLVGRLIRLFREDEKWHTELSARPNSAQWLLDLLQDLLDDDATATPADRHPLFKALIRLSDYSKLYPRCFTLADLDHEQLMAGGSFSDVYTGYLHGQRVAVKMMRVFGESDIETILKAFGREAVIWRQLSHPNLLPFFGLYRFRQRLCLVSPWMENGHVRGFLKEHSYNTGCLLSLVLDVALGLEHLHAQSIVHGDLKGDNIFITSSLRACIADFGLSSFTASASSFQFNHSSMPSRGGTSRYQAPEVLRGGRNGRRTDVYSWACVVYELFAGTLPFPEMSSDIAAVMAVLAGQRPNRLPALSGSDALDALWALLQECWDATPKSRPTAAQIVERLQGDGIGATESTQSENDWDQASTSKFRHRLLGDQPLPTVDELERVLFGTASLPFAQD</sequence>